<keyword evidence="4" id="KW-1185">Reference proteome</keyword>
<feature type="region of interest" description="Disordered" evidence="2">
    <location>
        <begin position="276"/>
        <end position="307"/>
    </location>
</feature>
<dbReference type="GO" id="GO:0015630">
    <property type="term" value="C:microtubule cytoskeleton"/>
    <property type="evidence" value="ECO:0007669"/>
    <property type="project" value="InterPro"/>
</dbReference>
<dbReference type="Proteomes" id="UP001258017">
    <property type="component" value="Unassembled WGS sequence"/>
</dbReference>
<dbReference type="InterPro" id="IPR008604">
    <property type="entry name" value="MAP7_fam"/>
</dbReference>
<feature type="region of interest" description="Disordered" evidence="2">
    <location>
        <begin position="214"/>
        <end position="260"/>
    </location>
</feature>
<feature type="region of interest" description="Disordered" evidence="2">
    <location>
        <begin position="438"/>
        <end position="464"/>
    </location>
</feature>
<dbReference type="Pfam" id="PF05672">
    <property type="entry name" value="MAP7"/>
    <property type="match status" value="1"/>
</dbReference>
<feature type="compositionally biased region" description="Basic and acidic residues" evidence="2">
    <location>
        <begin position="12"/>
        <end position="36"/>
    </location>
</feature>
<accession>A0AAD9RP53</accession>
<name>A0AAD9RP53_9HYME</name>
<sequence length="511" mass="59594">MTENSKNYGTYNKKDLKTASGLIDKRIRSNFEEPRETTASLRDPMRKELQKSTESVRSVGKSRIVYERQQNETEQRKLEDLRQEARVARHSREEREDERRKRIDELRSRNNDRRNRVEERKRLICEAEREKREAILRKNQEIEARIEAMKNKEKEKKKARKRIEKSKMPVAFGSSTPRMLCLNDTNGSFCPSCWSIVKEHDGSKERTATFIRKLGEKPNGGEDNNGLPGTPPSLVNSQMNRKRVDLVQKTKPLRDRPDTSENICISSINIVTRSPGAYDEKTTSNSQSRASSSMSGQSSSSMDSYSNVNLRPRTTVQRQQKSAVIVDNSISVTIQPAKINYPTRNAAFNLSKSTANTRSLLSIKSSLPKVQSTRKKFSVSTPSEIEKYSNVEKSNSEEEKDQQLMEKTLHLANEMLKIEKERFKIAIEETKLWVEEERRKQEEKARRKQEKEEAERKAREEREKQRIELAEKLRKDAEERFARRKRVQVVMLRTRGENFFDDTDETRGRSR</sequence>
<dbReference type="GO" id="GO:0000226">
    <property type="term" value="P:microtubule cytoskeleton organization"/>
    <property type="evidence" value="ECO:0007669"/>
    <property type="project" value="InterPro"/>
</dbReference>
<evidence type="ECO:0000313" key="4">
    <source>
        <dbReference type="Proteomes" id="UP001258017"/>
    </source>
</evidence>
<organism evidence="3 4">
    <name type="scientific">Odynerus spinipes</name>
    <dbReference type="NCBI Taxonomy" id="1348599"/>
    <lineage>
        <taxon>Eukaryota</taxon>
        <taxon>Metazoa</taxon>
        <taxon>Ecdysozoa</taxon>
        <taxon>Arthropoda</taxon>
        <taxon>Hexapoda</taxon>
        <taxon>Insecta</taxon>
        <taxon>Pterygota</taxon>
        <taxon>Neoptera</taxon>
        <taxon>Endopterygota</taxon>
        <taxon>Hymenoptera</taxon>
        <taxon>Apocrita</taxon>
        <taxon>Aculeata</taxon>
        <taxon>Vespoidea</taxon>
        <taxon>Vespidae</taxon>
        <taxon>Eumeninae</taxon>
        <taxon>Odynerus</taxon>
    </lineage>
</organism>
<gene>
    <name evidence="3" type="ORF">KPH14_009304</name>
</gene>
<reference evidence="3" key="1">
    <citation type="submission" date="2021-08" db="EMBL/GenBank/DDBJ databases">
        <authorList>
            <person name="Misof B."/>
            <person name="Oliver O."/>
            <person name="Podsiadlowski L."/>
            <person name="Donath A."/>
            <person name="Peters R."/>
            <person name="Mayer C."/>
            <person name="Rust J."/>
            <person name="Gunkel S."/>
            <person name="Lesny P."/>
            <person name="Martin S."/>
            <person name="Oeyen J.P."/>
            <person name="Petersen M."/>
            <person name="Panagiotis P."/>
            <person name="Wilbrandt J."/>
            <person name="Tanja T."/>
        </authorList>
    </citation>
    <scope>NUCLEOTIDE SEQUENCE</scope>
    <source>
        <strain evidence="3">GBR_01_08_01A</strain>
        <tissue evidence="3">Thorax + abdomen</tissue>
    </source>
</reference>
<comment type="caution">
    <text evidence="3">The sequence shown here is derived from an EMBL/GenBank/DDBJ whole genome shotgun (WGS) entry which is preliminary data.</text>
</comment>
<feature type="compositionally biased region" description="Basic and acidic residues" evidence="2">
    <location>
        <begin position="64"/>
        <end position="101"/>
    </location>
</feature>
<feature type="compositionally biased region" description="Polar residues" evidence="2">
    <location>
        <begin position="1"/>
        <end position="10"/>
    </location>
</feature>
<reference evidence="3" key="2">
    <citation type="journal article" date="2023" name="Commun. Biol.">
        <title>Intrasexual cuticular hydrocarbon dimorphism in a wasp sheds light on hydrocarbon biosynthesis genes in Hymenoptera.</title>
        <authorList>
            <person name="Moris V.C."/>
            <person name="Podsiadlowski L."/>
            <person name="Martin S."/>
            <person name="Oeyen J.P."/>
            <person name="Donath A."/>
            <person name="Petersen M."/>
            <person name="Wilbrandt J."/>
            <person name="Misof B."/>
            <person name="Liedtke D."/>
            <person name="Thamm M."/>
            <person name="Scheiner R."/>
            <person name="Schmitt T."/>
            <person name="Niehuis O."/>
        </authorList>
    </citation>
    <scope>NUCLEOTIDE SEQUENCE</scope>
    <source>
        <strain evidence="3">GBR_01_08_01A</strain>
    </source>
</reference>
<dbReference type="AlphaFoldDB" id="A0AAD9RP53"/>
<proteinExistence type="predicted"/>
<feature type="region of interest" description="Disordered" evidence="2">
    <location>
        <begin position="1"/>
        <end position="101"/>
    </location>
</feature>
<dbReference type="EMBL" id="JAIFRP010000030">
    <property type="protein sequence ID" value="KAK2583302.1"/>
    <property type="molecule type" value="Genomic_DNA"/>
</dbReference>
<feature type="coiled-coil region" evidence="1">
    <location>
        <begin position="125"/>
        <end position="166"/>
    </location>
</feature>
<evidence type="ECO:0000313" key="3">
    <source>
        <dbReference type="EMBL" id="KAK2583302.1"/>
    </source>
</evidence>
<keyword evidence="1" id="KW-0175">Coiled coil</keyword>
<protein>
    <submittedName>
        <fullName evidence="3">Uncharacterized protein</fullName>
    </submittedName>
</protein>
<feature type="compositionally biased region" description="Low complexity" evidence="2">
    <location>
        <begin position="284"/>
        <end position="306"/>
    </location>
</feature>
<feature type="compositionally biased region" description="Basic and acidic residues" evidence="2">
    <location>
        <begin position="242"/>
        <end position="259"/>
    </location>
</feature>
<evidence type="ECO:0000256" key="1">
    <source>
        <dbReference type="SAM" id="Coils"/>
    </source>
</evidence>
<evidence type="ECO:0000256" key="2">
    <source>
        <dbReference type="SAM" id="MobiDB-lite"/>
    </source>
</evidence>